<dbReference type="EMBL" id="AB924574">
    <property type="protein sequence ID" value="BAT23677.1"/>
    <property type="molecule type" value="Genomic_DNA"/>
</dbReference>
<reference evidence="2" key="2">
    <citation type="journal article" date="2015" name="Sci. Rep.">
        <title>Genetic analysis of capsular polysaccharide synthesis gene clusters in 79 capsular types of Klebsiella spp.</title>
        <authorList>
            <person name="Pan Y.J."/>
            <person name="Lin T.L."/>
            <person name="Chen C.T."/>
            <person name="Chen Y.Y."/>
            <person name="Hsieh P.F."/>
            <person name="Hsu C.R."/>
            <person name="Wu M.C."/>
            <person name="Wang J.T."/>
        </authorList>
    </citation>
    <scope>NUCLEOTIDE SEQUENCE</scope>
    <source>
        <strain evidence="2">8306</strain>
    </source>
</reference>
<keyword evidence="2" id="KW-0808">Transferase</keyword>
<dbReference type="InterPro" id="IPR001173">
    <property type="entry name" value="Glyco_trans_2-like"/>
</dbReference>
<sequence length="288" mass="33395">MNFGAVFVLYNPDDEIISKLIRYKEVFSDVNLFFVDNSPSQLLSSCSFISNKYHYNGNVGGIAGALNIGVNELVKQGCDFIFTFDQDSEVPGNFFTCMRNFINKKNAQIVCPNFYDINSKTFAAFVELSKWKYTVVDKPEKTAFAISSGMGFSKNVWYTLNHFDESYIIDHVDTKFCLDAHANNIPIYVNYDVCLNHEIGNRVVKRFLGVTLKPNNHNEIRKYYIVRNGTILGFKYFLKYPSYFYLNILRIIHEFLCVVLYEKTKFRKVRFMAKGFVHSIFHKMGPVK</sequence>
<reference evidence="2" key="1">
    <citation type="submission" date="2014-04" db="EMBL/GenBank/DDBJ databases">
        <authorList>
            <person name="Harrison E."/>
        </authorList>
    </citation>
    <scope>NUCLEOTIDE SEQUENCE</scope>
    <source>
        <strain evidence="2">8306</strain>
    </source>
</reference>
<accession>A0A0P0YR60</accession>
<dbReference type="AlphaFoldDB" id="A0A0P0YR60"/>
<feature type="domain" description="Glycosyltransferase 2-like" evidence="1">
    <location>
        <begin position="52"/>
        <end position="154"/>
    </location>
</feature>
<evidence type="ECO:0000313" key="2">
    <source>
        <dbReference type="EMBL" id="BAT23677.1"/>
    </source>
</evidence>
<dbReference type="InterPro" id="IPR029044">
    <property type="entry name" value="Nucleotide-diphossugar_trans"/>
</dbReference>
<name>A0A0P0YR60_9ENTR</name>
<dbReference type="Gene3D" id="3.90.550.10">
    <property type="entry name" value="Spore Coat Polysaccharide Biosynthesis Protein SpsA, Chain A"/>
    <property type="match status" value="1"/>
</dbReference>
<protein>
    <submittedName>
        <fullName evidence="2">Putative rhamnosyltransferase</fullName>
    </submittedName>
</protein>
<evidence type="ECO:0000259" key="1">
    <source>
        <dbReference type="Pfam" id="PF00535"/>
    </source>
</evidence>
<proteinExistence type="predicted"/>
<dbReference type="GO" id="GO:0016740">
    <property type="term" value="F:transferase activity"/>
    <property type="evidence" value="ECO:0007669"/>
    <property type="project" value="UniProtKB-KW"/>
</dbReference>
<dbReference type="Pfam" id="PF00535">
    <property type="entry name" value="Glycos_transf_2"/>
    <property type="match status" value="1"/>
</dbReference>
<organism evidence="2">
    <name type="scientific">Klebsiella sp. 8306</name>
    <dbReference type="NCBI Taxonomy" id="1497813"/>
    <lineage>
        <taxon>Bacteria</taxon>
        <taxon>Pseudomonadati</taxon>
        <taxon>Pseudomonadota</taxon>
        <taxon>Gammaproteobacteria</taxon>
        <taxon>Enterobacterales</taxon>
        <taxon>Enterobacteriaceae</taxon>
        <taxon>Klebsiella/Raoultella group</taxon>
        <taxon>Klebsiella</taxon>
    </lineage>
</organism>
<gene>
    <name evidence="2" type="primary">wckE</name>
</gene>
<dbReference type="SUPFAM" id="SSF53448">
    <property type="entry name" value="Nucleotide-diphospho-sugar transferases"/>
    <property type="match status" value="1"/>
</dbReference>